<dbReference type="InterPro" id="IPR028359">
    <property type="entry name" value="UDP_ManNAc/GlcNAc_DH"/>
</dbReference>
<dbReference type="Pfam" id="PF03721">
    <property type="entry name" value="UDPG_MGDP_dh_N"/>
    <property type="match status" value="1"/>
</dbReference>
<dbReference type="SMART" id="SM00984">
    <property type="entry name" value="UDPG_MGDP_dh_C"/>
    <property type="match status" value="1"/>
</dbReference>
<dbReference type="InterPro" id="IPR017476">
    <property type="entry name" value="UDP-Glc/GDP-Man"/>
</dbReference>
<feature type="domain" description="UDP-glucose/GDP-mannose dehydrogenase C-terminal" evidence="4">
    <location>
        <begin position="317"/>
        <end position="416"/>
    </location>
</feature>
<sequence length="416" mass="45156">MSRKVVVIGLGYIGLPTAVVLAEGGWEVTGVDVSDRTIEYVSAGRLPFVEEGLADALKKVVDNGSLKVQKNTPKGNIFIISVPTPFKGDHELDSGAIDSATDALIPQLEGDELVILESTSPPGTTERMAQRIMDARPDLSVDGSNGRPIVHFAHAPERVLPGRIMIEMRANDRIVGGMTEEATKRAAAVYRSFTEGEVLETDARTAEMSKLTENAFRDVNIAFANELSLIADEQGIDVWELISLANRHPRVNILNPGPGVGGHCIAVDPWFIVSTSESAKLIKQARLVNDGKPDFVMDKLEQAVAEQRASKDAVTIALLGLAFKPNIDDLRESPAMAIAQRVATEFPDQRILIVEPFVEQAPAKIANFRNVEYVDAHTAVQQADIVVELVAHDQFKDLKGSIPNSVSVIDTTGLWR</sequence>
<dbReference type="InterPro" id="IPR001732">
    <property type="entry name" value="UDP-Glc/GDP-Man_DH_N"/>
</dbReference>
<dbReference type="SUPFAM" id="SSF52413">
    <property type="entry name" value="UDP-glucose/GDP-mannose dehydrogenase C-terminal domain"/>
    <property type="match status" value="1"/>
</dbReference>
<dbReference type="InterPro" id="IPR014027">
    <property type="entry name" value="UDP-Glc/GDP-Man_DH_C"/>
</dbReference>
<dbReference type="PANTHER" id="PTHR43491:SF1">
    <property type="entry name" value="UDP-N-ACETYL-D-MANNOSAMINE DEHYDROGENASE"/>
    <property type="match status" value="1"/>
</dbReference>
<keyword evidence="2" id="KW-0520">NAD</keyword>
<evidence type="ECO:0000256" key="1">
    <source>
        <dbReference type="ARBA" id="ARBA00023002"/>
    </source>
</evidence>
<dbReference type="Gene3D" id="3.40.50.720">
    <property type="entry name" value="NAD(P)-binding Rossmann-like Domain"/>
    <property type="match status" value="2"/>
</dbReference>
<dbReference type="InterPro" id="IPR036220">
    <property type="entry name" value="UDP-Glc/GDP-Man_DH_C_sf"/>
</dbReference>
<dbReference type="PIRSF" id="PIRSF000124">
    <property type="entry name" value="UDPglc_GDPman_dh"/>
    <property type="match status" value="1"/>
</dbReference>
<dbReference type="InterPro" id="IPR008927">
    <property type="entry name" value="6-PGluconate_DH-like_C_sf"/>
</dbReference>
<accession>A0ABY8G1B7</accession>
<dbReference type="NCBIfam" id="TIGR03026">
    <property type="entry name" value="NDP-sugDHase"/>
    <property type="match status" value="1"/>
</dbReference>
<dbReference type="NCBIfam" id="NF008286">
    <property type="entry name" value="PRK11064.1"/>
    <property type="match status" value="1"/>
</dbReference>
<organism evidence="5 6">
    <name type="scientific">Arcanobacterium canis</name>
    <dbReference type="NCBI Taxonomy" id="999183"/>
    <lineage>
        <taxon>Bacteria</taxon>
        <taxon>Bacillati</taxon>
        <taxon>Actinomycetota</taxon>
        <taxon>Actinomycetes</taxon>
        <taxon>Actinomycetales</taxon>
        <taxon>Actinomycetaceae</taxon>
        <taxon>Arcanobacterium</taxon>
    </lineage>
</organism>
<dbReference type="Pfam" id="PF03720">
    <property type="entry name" value="UDPG_MGDP_dh_C"/>
    <property type="match status" value="1"/>
</dbReference>
<keyword evidence="6" id="KW-1185">Reference proteome</keyword>
<dbReference type="RefSeq" id="WP_278013445.1">
    <property type="nucleotide sequence ID" value="NZ_CP121208.1"/>
</dbReference>
<dbReference type="EMBL" id="CP121208">
    <property type="protein sequence ID" value="WFM84050.1"/>
    <property type="molecule type" value="Genomic_DNA"/>
</dbReference>
<proteinExistence type="inferred from homology"/>
<gene>
    <name evidence="5" type="primary">wecC</name>
    <name evidence="5" type="ORF">P7079_03495</name>
</gene>
<reference evidence="5 6" key="1">
    <citation type="submission" date="2023-03" db="EMBL/GenBank/DDBJ databases">
        <title>Complete genome of Arcanobacterium canis strain DSM 25104 isolated in 2010 from a canine otitis externa in Germany.</title>
        <authorList>
            <person name="Borowiak M."/>
            <person name="Kreitlow A."/>
            <person name="Malorny B."/>
            <person name="Laemmler C."/>
            <person name="Prenger-Berninghoff E."/>
            <person name="Ploetz M."/>
            <person name="Abdulmawjood A."/>
        </authorList>
    </citation>
    <scope>NUCLEOTIDE SEQUENCE [LARGE SCALE GENOMIC DNA]</scope>
    <source>
        <strain evidence="5 6">DSM 25104</strain>
    </source>
</reference>
<dbReference type="PIRSF" id="PIRSF500136">
    <property type="entry name" value="UDP_ManNAc_DH"/>
    <property type="match status" value="1"/>
</dbReference>
<dbReference type="InterPro" id="IPR014026">
    <property type="entry name" value="UDP-Glc/GDP-Man_DH_dimer"/>
</dbReference>
<evidence type="ECO:0000256" key="2">
    <source>
        <dbReference type="ARBA" id="ARBA00023027"/>
    </source>
</evidence>
<dbReference type="Pfam" id="PF00984">
    <property type="entry name" value="UDPG_MGDP_dh"/>
    <property type="match status" value="1"/>
</dbReference>
<evidence type="ECO:0000313" key="6">
    <source>
        <dbReference type="Proteomes" id="UP001215216"/>
    </source>
</evidence>
<dbReference type="SUPFAM" id="SSF48179">
    <property type="entry name" value="6-phosphogluconate dehydrogenase C-terminal domain-like"/>
    <property type="match status" value="1"/>
</dbReference>
<name>A0ABY8G1B7_9ACTO</name>
<evidence type="ECO:0000259" key="4">
    <source>
        <dbReference type="SMART" id="SM00984"/>
    </source>
</evidence>
<evidence type="ECO:0000313" key="5">
    <source>
        <dbReference type="EMBL" id="WFM84050.1"/>
    </source>
</evidence>
<evidence type="ECO:0000256" key="3">
    <source>
        <dbReference type="PIRNR" id="PIRNR000124"/>
    </source>
</evidence>
<dbReference type="Proteomes" id="UP001215216">
    <property type="component" value="Chromosome"/>
</dbReference>
<dbReference type="EC" id="1.1.1.336" evidence="5"/>
<comment type="similarity">
    <text evidence="3">Belongs to the UDP-glucose/GDP-mannose dehydrogenase family.</text>
</comment>
<dbReference type="InterPro" id="IPR036291">
    <property type="entry name" value="NAD(P)-bd_dom_sf"/>
</dbReference>
<protein>
    <submittedName>
        <fullName evidence="5">UDP-N-acetyl-D-mannosamine dehydrogenase</fullName>
        <ecNumber evidence="5">1.1.1.336</ecNumber>
    </submittedName>
</protein>
<dbReference type="SUPFAM" id="SSF51735">
    <property type="entry name" value="NAD(P)-binding Rossmann-fold domains"/>
    <property type="match status" value="1"/>
</dbReference>
<keyword evidence="1 5" id="KW-0560">Oxidoreductase</keyword>
<dbReference type="GO" id="GO:0089714">
    <property type="term" value="F:UDP-N-acetyl-D-mannosamine dehydrogenase activity"/>
    <property type="evidence" value="ECO:0007669"/>
    <property type="project" value="UniProtKB-EC"/>
</dbReference>
<dbReference type="PANTHER" id="PTHR43491">
    <property type="entry name" value="UDP-N-ACETYL-D-MANNOSAMINE DEHYDROGENASE"/>
    <property type="match status" value="1"/>
</dbReference>